<dbReference type="PANTHER" id="PTHR10926">
    <property type="entry name" value="CELL CYCLE CONTROL PROTEIN 50"/>
    <property type="match status" value="1"/>
</dbReference>
<dbReference type="PIRSF" id="PIRSF015840">
    <property type="entry name" value="DUF284_TM_euk"/>
    <property type="match status" value="1"/>
</dbReference>
<comment type="subcellular location">
    <subcellularLocation>
        <location evidence="1">Membrane</location>
    </subcellularLocation>
</comment>
<feature type="transmembrane region" description="Helical" evidence="7">
    <location>
        <begin position="42"/>
        <end position="64"/>
    </location>
</feature>
<evidence type="ECO:0000313" key="8">
    <source>
        <dbReference type="EMBL" id="PKU71565.1"/>
    </source>
</evidence>
<dbReference type="Pfam" id="PF03381">
    <property type="entry name" value="CDC50"/>
    <property type="match status" value="1"/>
</dbReference>
<keyword evidence="9" id="KW-1185">Reference proteome</keyword>
<dbReference type="GO" id="GO:0005783">
    <property type="term" value="C:endoplasmic reticulum"/>
    <property type="evidence" value="ECO:0007669"/>
    <property type="project" value="TreeGrafter"/>
</dbReference>
<keyword evidence="4 7" id="KW-1133">Transmembrane helix</keyword>
<feature type="transmembrane region" description="Helical" evidence="7">
    <location>
        <begin position="303"/>
        <end position="325"/>
    </location>
</feature>
<reference evidence="8 9" key="1">
    <citation type="journal article" date="2016" name="Sci. Rep.">
        <title>The Dendrobium catenatum Lindl. genome sequence provides insights into polysaccharide synthase, floral development and adaptive evolution.</title>
        <authorList>
            <person name="Zhang G.Q."/>
            <person name="Xu Q."/>
            <person name="Bian C."/>
            <person name="Tsai W.C."/>
            <person name="Yeh C.M."/>
            <person name="Liu K.W."/>
            <person name="Yoshida K."/>
            <person name="Zhang L.S."/>
            <person name="Chang S.B."/>
            <person name="Chen F."/>
            <person name="Shi Y."/>
            <person name="Su Y.Y."/>
            <person name="Zhang Y.Q."/>
            <person name="Chen L.J."/>
            <person name="Yin Y."/>
            <person name="Lin M."/>
            <person name="Huang H."/>
            <person name="Deng H."/>
            <person name="Wang Z.W."/>
            <person name="Zhu S.L."/>
            <person name="Zhao X."/>
            <person name="Deng C."/>
            <person name="Niu S.C."/>
            <person name="Huang J."/>
            <person name="Wang M."/>
            <person name="Liu G.H."/>
            <person name="Yang H.J."/>
            <person name="Xiao X.J."/>
            <person name="Hsiao Y.Y."/>
            <person name="Wu W.L."/>
            <person name="Chen Y.Y."/>
            <person name="Mitsuda N."/>
            <person name="Ohme-Takagi M."/>
            <person name="Luo Y.B."/>
            <person name="Van de Peer Y."/>
            <person name="Liu Z.J."/>
        </authorList>
    </citation>
    <scope>NUCLEOTIDE SEQUENCE [LARGE SCALE GENOMIC DNA]</scope>
    <source>
        <tissue evidence="8">The whole plant</tissue>
    </source>
</reference>
<dbReference type="Proteomes" id="UP000233837">
    <property type="component" value="Unassembled WGS sequence"/>
</dbReference>
<keyword evidence="5 6" id="KW-0472">Membrane</keyword>
<evidence type="ECO:0000256" key="5">
    <source>
        <dbReference type="ARBA" id="ARBA00023136"/>
    </source>
</evidence>
<keyword evidence="3 7" id="KW-0812">Transmembrane</keyword>
<name>A0A2I0W7C8_9ASPA</name>
<sequence length="350" mass="39698">MEMEGAISSGSGGAAQPTLLPSRRSKVFYRFTQQNLPACKPALTPTLVITIFLLAGITFVPVGIICLRASESVEEHVLRYDTECIPEDYRSNRVAYIKDDSISKKCTLKIKLRNQMKAPIYVYYELDNYYQNHRRYVKSRSDKQLLYGLQYKDISSCKPVESSNSLPVVPCGLIAWSLFNDTFTFDVKAGKLNINRRNISWKSDRDHKFGNDVYPFNFQNDTLIGGGKLNQSIPLSEQEDLIVWMRVAALPNFRKLYGVIEEDLDADELLTIHLSNNYNTYSFGGKKKLVLTTSNWLGGNNNFLGLSYIATGCCSILVAIIFALIHVKFPRPHRDASYLQWNRKSSATAR</sequence>
<protein>
    <recommendedName>
        <fullName evidence="6">ALA-interacting subunit</fullName>
    </recommendedName>
</protein>
<evidence type="ECO:0000256" key="4">
    <source>
        <dbReference type="ARBA" id="ARBA00022989"/>
    </source>
</evidence>
<comment type="similarity">
    <text evidence="2 6">Belongs to the CDC50/LEM3 family.</text>
</comment>
<proteinExistence type="inferred from homology"/>
<evidence type="ECO:0000256" key="2">
    <source>
        <dbReference type="ARBA" id="ARBA00009457"/>
    </source>
</evidence>
<dbReference type="EMBL" id="KZ502877">
    <property type="protein sequence ID" value="PKU71565.1"/>
    <property type="molecule type" value="Genomic_DNA"/>
</dbReference>
<accession>A0A2I0W7C8</accession>
<dbReference type="GO" id="GO:0005886">
    <property type="term" value="C:plasma membrane"/>
    <property type="evidence" value="ECO:0007669"/>
    <property type="project" value="TreeGrafter"/>
</dbReference>
<dbReference type="OrthoDB" id="340608at2759"/>
<evidence type="ECO:0000256" key="7">
    <source>
        <dbReference type="SAM" id="Phobius"/>
    </source>
</evidence>
<evidence type="ECO:0000256" key="3">
    <source>
        <dbReference type="ARBA" id="ARBA00022692"/>
    </source>
</evidence>
<dbReference type="AlphaFoldDB" id="A0A2I0W7C8"/>
<dbReference type="STRING" id="906689.A0A2I0W7C8"/>
<dbReference type="GO" id="GO:0005794">
    <property type="term" value="C:Golgi apparatus"/>
    <property type="evidence" value="ECO:0007669"/>
    <property type="project" value="TreeGrafter"/>
</dbReference>
<evidence type="ECO:0000313" key="9">
    <source>
        <dbReference type="Proteomes" id="UP000233837"/>
    </source>
</evidence>
<dbReference type="InterPro" id="IPR005045">
    <property type="entry name" value="CDC50/LEM3_fam"/>
</dbReference>
<reference evidence="8 9" key="2">
    <citation type="journal article" date="2017" name="Nature">
        <title>The Apostasia genome and the evolution of orchids.</title>
        <authorList>
            <person name="Zhang G.Q."/>
            <person name="Liu K.W."/>
            <person name="Li Z."/>
            <person name="Lohaus R."/>
            <person name="Hsiao Y.Y."/>
            <person name="Niu S.C."/>
            <person name="Wang J.Y."/>
            <person name="Lin Y.C."/>
            <person name="Xu Q."/>
            <person name="Chen L.J."/>
            <person name="Yoshida K."/>
            <person name="Fujiwara S."/>
            <person name="Wang Z.W."/>
            <person name="Zhang Y.Q."/>
            <person name="Mitsuda N."/>
            <person name="Wang M."/>
            <person name="Liu G.H."/>
            <person name="Pecoraro L."/>
            <person name="Huang H.X."/>
            <person name="Xiao X.J."/>
            <person name="Lin M."/>
            <person name="Wu X.Y."/>
            <person name="Wu W.L."/>
            <person name="Chen Y.Y."/>
            <person name="Chang S.B."/>
            <person name="Sakamoto S."/>
            <person name="Ohme-Takagi M."/>
            <person name="Yagi M."/>
            <person name="Zeng S.J."/>
            <person name="Shen C.Y."/>
            <person name="Yeh C.M."/>
            <person name="Luo Y.B."/>
            <person name="Tsai W.C."/>
            <person name="Van de Peer Y."/>
            <person name="Liu Z.J."/>
        </authorList>
    </citation>
    <scope>NUCLEOTIDE SEQUENCE [LARGE SCALE GENOMIC DNA]</scope>
    <source>
        <tissue evidence="8">The whole plant</tissue>
    </source>
</reference>
<evidence type="ECO:0000256" key="1">
    <source>
        <dbReference type="ARBA" id="ARBA00004370"/>
    </source>
</evidence>
<dbReference type="PANTHER" id="PTHR10926:SF29">
    <property type="entry name" value="ALA-INTERACTING SUBUNIT 2-RELATED"/>
    <property type="match status" value="1"/>
</dbReference>
<evidence type="ECO:0000256" key="6">
    <source>
        <dbReference type="PIRNR" id="PIRNR015840"/>
    </source>
</evidence>
<gene>
    <name evidence="8" type="primary">ALIS2</name>
    <name evidence="8" type="ORF">MA16_Dca004407</name>
</gene>
<organism evidence="8 9">
    <name type="scientific">Dendrobium catenatum</name>
    <dbReference type="NCBI Taxonomy" id="906689"/>
    <lineage>
        <taxon>Eukaryota</taxon>
        <taxon>Viridiplantae</taxon>
        <taxon>Streptophyta</taxon>
        <taxon>Embryophyta</taxon>
        <taxon>Tracheophyta</taxon>
        <taxon>Spermatophyta</taxon>
        <taxon>Magnoliopsida</taxon>
        <taxon>Liliopsida</taxon>
        <taxon>Asparagales</taxon>
        <taxon>Orchidaceae</taxon>
        <taxon>Epidendroideae</taxon>
        <taxon>Malaxideae</taxon>
        <taxon>Dendrobiinae</taxon>
        <taxon>Dendrobium</taxon>
    </lineage>
</organism>